<feature type="coiled-coil region" evidence="1">
    <location>
        <begin position="43"/>
        <end position="77"/>
    </location>
</feature>
<keyword evidence="4" id="KW-1185">Reference proteome</keyword>
<organism evidence="3 4">
    <name type="scientific">Roseimicrobium gellanilyticum</name>
    <dbReference type="NCBI Taxonomy" id="748857"/>
    <lineage>
        <taxon>Bacteria</taxon>
        <taxon>Pseudomonadati</taxon>
        <taxon>Verrucomicrobiota</taxon>
        <taxon>Verrucomicrobiia</taxon>
        <taxon>Verrucomicrobiales</taxon>
        <taxon>Verrucomicrobiaceae</taxon>
        <taxon>Roseimicrobium</taxon>
    </lineage>
</organism>
<evidence type="ECO:0000313" key="4">
    <source>
        <dbReference type="Proteomes" id="UP000253426"/>
    </source>
</evidence>
<dbReference type="RefSeq" id="WP_113956774.1">
    <property type="nucleotide sequence ID" value="NZ_QNRR01000001.1"/>
</dbReference>
<evidence type="ECO:0000256" key="1">
    <source>
        <dbReference type="SAM" id="Coils"/>
    </source>
</evidence>
<keyword evidence="2" id="KW-0732">Signal</keyword>
<gene>
    <name evidence="3" type="ORF">DES53_101675</name>
</gene>
<evidence type="ECO:0000256" key="2">
    <source>
        <dbReference type="SAM" id="SignalP"/>
    </source>
</evidence>
<dbReference type="OrthoDB" id="189855at2"/>
<keyword evidence="1" id="KW-0175">Coiled coil</keyword>
<name>A0A366HWK4_9BACT</name>
<evidence type="ECO:0000313" key="3">
    <source>
        <dbReference type="EMBL" id="RBP47875.1"/>
    </source>
</evidence>
<protein>
    <recommendedName>
        <fullName evidence="5">Septal ring factor EnvC (AmiA/AmiB activator)</fullName>
    </recommendedName>
</protein>
<feature type="signal peptide" evidence="2">
    <location>
        <begin position="1"/>
        <end position="28"/>
    </location>
</feature>
<evidence type="ECO:0008006" key="5">
    <source>
        <dbReference type="Google" id="ProtNLM"/>
    </source>
</evidence>
<feature type="chain" id="PRO_5016760401" description="Septal ring factor EnvC (AmiA/AmiB activator)" evidence="2">
    <location>
        <begin position="29"/>
        <end position="263"/>
    </location>
</feature>
<accession>A0A366HWK4</accession>
<reference evidence="3 4" key="1">
    <citation type="submission" date="2018-06" db="EMBL/GenBank/DDBJ databases">
        <title>Genomic Encyclopedia of Type Strains, Phase IV (KMG-IV): sequencing the most valuable type-strain genomes for metagenomic binning, comparative biology and taxonomic classification.</title>
        <authorList>
            <person name="Goeker M."/>
        </authorList>
    </citation>
    <scope>NUCLEOTIDE SEQUENCE [LARGE SCALE GENOMIC DNA]</scope>
    <source>
        <strain evidence="3 4">DSM 25532</strain>
    </source>
</reference>
<dbReference type="AlphaFoldDB" id="A0A366HWK4"/>
<dbReference type="EMBL" id="QNRR01000001">
    <property type="protein sequence ID" value="RBP47875.1"/>
    <property type="molecule type" value="Genomic_DNA"/>
</dbReference>
<dbReference type="Proteomes" id="UP000253426">
    <property type="component" value="Unassembled WGS sequence"/>
</dbReference>
<sequence length="263" mass="28053">MSLLRNIARKGTAALLALVALGAGHVQGQQNLAVELKEAQMTLTAALTRVSDVEARLTKAREQVNALAEALAAANGESQQTREAYERIRVQMEGLGMAALDASNNETNQRLLAALSDIRILETQNRSLTDALYQLSVASLEYAKAAGPVQGQPKIKFDEGLASAEKALAKVQSAKQPVGDFDLQNARVVSLKDDAGILILNVGSRHGVHPGMPFSIYRQDKPVARALVVDVRNGICGAVLQELVSKDEPVKVGDTGRVEPVKS</sequence>
<proteinExistence type="predicted"/>
<comment type="caution">
    <text evidence="3">The sequence shown here is derived from an EMBL/GenBank/DDBJ whole genome shotgun (WGS) entry which is preliminary data.</text>
</comment>